<evidence type="ECO:0000313" key="1">
    <source>
        <dbReference type="EMBL" id="JAD98961.1"/>
    </source>
</evidence>
<proteinExistence type="predicted"/>
<dbReference type="AlphaFoldDB" id="A0A0A9EFV3"/>
<name>A0A0A9EFV3_ARUDO</name>
<reference evidence="1" key="1">
    <citation type="submission" date="2014-09" db="EMBL/GenBank/DDBJ databases">
        <authorList>
            <person name="Magalhaes I.L.F."/>
            <person name="Oliveira U."/>
            <person name="Santos F.R."/>
            <person name="Vidigal T.H.D.A."/>
            <person name="Brescovit A.D."/>
            <person name="Santos A.J."/>
        </authorList>
    </citation>
    <scope>NUCLEOTIDE SEQUENCE</scope>
    <source>
        <tissue evidence="1">Shoot tissue taken approximately 20 cm above the soil surface</tissue>
    </source>
</reference>
<accession>A0A0A9EFV3</accession>
<organism evidence="1">
    <name type="scientific">Arundo donax</name>
    <name type="common">Giant reed</name>
    <name type="synonym">Donax arundinaceus</name>
    <dbReference type="NCBI Taxonomy" id="35708"/>
    <lineage>
        <taxon>Eukaryota</taxon>
        <taxon>Viridiplantae</taxon>
        <taxon>Streptophyta</taxon>
        <taxon>Embryophyta</taxon>
        <taxon>Tracheophyta</taxon>
        <taxon>Spermatophyta</taxon>
        <taxon>Magnoliopsida</taxon>
        <taxon>Liliopsida</taxon>
        <taxon>Poales</taxon>
        <taxon>Poaceae</taxon>
        <taxon>PACMAD clade</taxon>
        <taxon>Arundinoideae</taxon>
        <taxon>Arundineae</taxon>
        <taxon>Arundo</taxon>
    </lineage>
</organism>
<reference evidence="1" key="2">
    <citation type="journal article" date="2015" name="Data Brief">
        <title>Shoot transcriptome of the giant reed, Arundo donax.</title>
        <authorList>
            <person name="Barrero R.A."/>
            <person name="Guerrero F.D."/>
            <person name="Moolhuijzen P."/>
            <person name="Goolsby J.A."/>
            <person name="Tidwell J."/>
            <person name="Bellgard S.E."/>
            <person name="Bellgard M.I."/>
        </authorList>
    </citation>
    <scope>NUCLEOTIDE SEQUENCE</scope>
    <source>
        <tissue evidence="1">Shoot tissue taken approximately 20 cm above the soil surface</tissue>
    </source>
</reference>
<protein>
    <submittedName>
        <fullName evidence="1">Uncharacterized protein</fullName>
    </submittedName>
</protein>
<dbReference type="EMBL" id="GBRH01198934">
    <property type="protein sequence ID" value="JAD98961.1"/>
    <property type="molecule type" value="Transcribed_RNA"/>
</dbReference>
<sequence length="38" mass="4617">MERKCIRVSMTPFRRQREQVLRNPGNLYSTRFTESLES</sequence>